<dbReference type="Proteomes" id="UP001150266">
    <property type="component" value="Unassembled WGS sequence"/>
</dbReference>
<gene>
    <name evidence="2" type="ORF">J3R30DRAFT_1091428</name>
</gene>
<keyword evidence="3" id="KW-1185">Reference proteome</keyword>
<accession>A0A9W9A0D1</accession>
<comment type="caution">
    <text evidence="2">The sequence shown here is derived from an EMBL/GenBank/DDBJ whole genome shotgun (WGS) entry which is preliminary data.</text>
</comment>
<reference evidence="2" key="1">
    <citation type="submission" date="2022-08" db="EMBL/GenBank/DDBJ databases">
        <title>A Global Phylogenomic Analysis of the Shiitake Genus Lentinula.</title>
        <authorList>
            <consortium name="DOE Joint Genome Institute"/>
            <person name="Sierra-Patev S."/>
            <person name="Min B."/>
            <person name="Naranjo-Ortiz M."/>
            <person name="Looney B."/>
            <person name="Konkel Z."/>
            <person name="Slot J.C."/>
            <person name="Sakamoto Y."/>
            <person name="Steenwyk J.L."/>
            <person name="Rokas A."/>
            <person name="Carro J."/>
            <person name="Camarero S."/>
            <person name="Ferreira P."/>
            <person name="Molpeceres G."/>
            <person name="Ruiz-Duenas F.J."/>
            <person name="Serrano A."/>
            <person name="Henrissat B."/>
            <person name="Drula E."/>
            <person name="Hughes K.W."/>
            <person name="Mata J.L."/>
            <person name="Ishikawa N.K."/>
            <person name="Vargas-Isla R."/>
            <person name="Ushijima S."/>
            <person name="Smith C.A."/>
            <person name="Ahrendt S."/>
            <person name="Andreopoulos W."/>
            <person name="He G."/>
            <person name="Labutti K."/>
            <person name="Lipzen A."/>
            <person name="Ng V."/>
            <person name="Riley R."/>
            <person name="Sandor L."/>
            <person name="Barry K."/>
            <person name="Martinez A.T."/>
            <person name="Xiao Y."/>
            <person name="Gibbons J.G."/>
            <person name="Terashima K."/>
            <person name="Grigoriev I.V."/>
            <person name="Hibbett D.S."/>
        </authorList>
    </citation>
    <scope>NUCLEOTIDE SEQUENCE</scope>
    <source>
        <strain evidence="2">JLM2183</strain>
    </source>
</reference>
<organism evidence="2 3">
    <name type="scientific">Lentinula aciculospora</name>
    <dbReference type="NCBI Taxonomy" id="153920"/>
    <lineage>
        <taxon>Eukaryota</taxon>
        <taxon>Fungi</taxon>
        <taxon>Dikarya</taxon>
        <taxon>Basidiomycota</taxon>
        <taxon>Agaricomycotina</taxon>
        <taxon>Agaricomycetes</taxon>
        <taxon>Agaricomycetidae</taxon>
        <taxon>Agaricales</taxon>
        <taxon>Marasmiineae</taxon>
        <taxon>Omphalotaceae</taxon>
        <taxon>Lentinula</taxon>
    </lineage>
</organism>
<name>A0A9W9A0D1_9AGAR</name>
<evidence type="ECO:0000313" key="2">
    <source>
        <dbReference type="EMBL" id="KAJ4471535.1"/>
    </source>
</evidence>
<evidence type="ECO:0000256" key="1">
    <source>
        <dbReference type="SAM" id="MobiDB-lite"/>
    </source>
</evidence>
<sequence>MSFARYIDSLDSPSDMPDSADALPNSPCTSMTGNLGECHSLNLAALMEKLEQVEHYPRQLPIYNPDIVSEHDEYCALNEDSLVASTFPNPGSIHLAPTWSNREIKKAPSSASYILHFPQRQSPPARLQAGDHTVFPSTSGSTLSLSEEAAQQRMVRIGPVPSCVVPDPSDHPILSLHDEEHERLLFHTESSRRASLLYYPAIPPEKTRMRLMIDPGRKIHCPIADCSAAIVPFIEFVREHLVCDHPRVYSLPSRFFSEYLRCNCGVFIWGGGEALALHIASSHVHSRKVMCVHCDWKGTQGLFARHLPLCSGLYFGGIVASEKDDHQG</sequence>
<protein>
    <submittedName>
        <fullName evidence="2">Uncharacterized protein</fullName>
    </submittedName>
</protein>
<feature type="region of interest" description="Disordered" evidence="1">
    <location>
        <begin position="7"/>
        <end position="27"/>
    </location>
</feature>
<evidence type="ECO:0000313" key="3">
    <source>
        <dbReference type="Proteomes" id="UP001150266"/>
    </source>
</evidence>
<feature type="compositionally biased region" description="Low complexity" evidence="1">
    <location>
        <begin position="9"/>
        <end position="24"/>
    </location>
</feature>
<dbReference type="OrthoDB" id="2842170at2759"/>
<proteinExistence type="predicted"/>
<dbReference type="EMBL" id="JAOTPV010000022">
    <property type="protein sequence ID" value="KAJ4471535.1"/>
    <property type="molecule type" value="Genomic_DNA"/>
</dbReference>
<dbReference type="AlphaFoldDB" id="A0A9W9A0D1"/>